<keyword evidence="2" id="KW-1185">Reference proteome</keyword>
<sequence>MKTEQYKKKMEMKITKKREEMISCARIFGYTAEETLQQSRELDELMNEYQRLFLHPRNKMNVLFIILFLFKSQFGRFVTSDCPSSVKIDY</sequence>
<dbReference type="AlphaFoldDB" id="A0A9E8RYX9"/>
<evidence type="ECO:0000313" key="2">
    <source>
        <dbReference type="Proteomes" id="UP001164718"/>
    </source>
</evidence>
<evidence type="ECO:0000313" key="1">
    <source>
        <dbReference type="EMBL" id="WAA11132.1"/>
    </source>
</evidence>
<dbReference type="SUPFAM" id="SSF140500">
    <property type="entry name" value="BAS1536-like"/>
    <property type="match status" value="1"/>
</dbReference>
<dbReference type="GO" id="GO:0043937">
    <property type="term" value="P:regulation of sporulation"/>
    <property type="evidence" value="ECO:0007669"/>
    <property type="project" value="InterPro"/>
</dbReference>
<reference evidence="1" key="1">
    <citation type="submission" date="2022-09" db="EMBL/GenBank/DDBJ databases">
        <title>Complete Genomes of Fervidibacillus albus and Fervidibacillus halotolerans isolated from tidal flat sediments.</title>
        <authorList>
            <person name="Kwon K.K."/>
            <person name="Yang S.-H."/>
            <person name="Park M.J."/>
            <person name="Oh H.-M."/>
        </authorList>
    </citation>
    <scope>NUCLEOTIDE SEQUENCE</scope>
    <source>
        <strain evidence="1">MEBiC13591</strain>
    </source>
</reference>
<organism evidence="1 2">
    <name type="scientific">Fervidibacillus albus</name>
    <dbReference type="NCBI Taxonomy" id="2980026"/>
    <lineage>
        <taxon>Bacteria</taxon>
        <taxon>Bacillati</taxon>
        <taxon>Bacillota</taxon>
        <taxon>Bacilli</taxon>
        <taxon>Bacillales</taxon>
        <taxon>Bacillaceae</taxon>
        <taxon>Fervidibacillus</taxon>
    </lineage>
</organism>
<accession>A0A9E8RYX9</accession>
<name>A0A9E8RYX9_9BACI</name>
<dbReference type="RefSeq" id="WP_275418955.1">
    <property type="nucleotide sequence ID" value="NZ_CP106878.1"/>
</dbReference>
<dbReference type="InterPro" id="IPR036638">
    <property type="entry name" value="HLH_DNA-bd_sf"/>
</dbReference>
<dbReference type="Gene3D" id="4.10.280.10">
    <property type="entry name" value="Helix-loop-helix DNA-binding domain"/>
    <property type="match status" value="1"/>
</dbReference>
<dbReference type="InterPro" id="IPR018540">
    <property type="entry name" value="Spo0E-like"/>
</dbReference>
<proteinExistence type="predicted"/>
<dbReference type="InterPro" id="IPR037208">
    <property type="entry name" value="Spo0E-like_sf"/>
</dbReference>
<dbReference type="Proteomes" id="UP001164718">
    <property type="component" value="Chromosome"/>
</dbReference>
<dbReference type="EMBL" id="CP106878">
    <property type="protein sequence ID" value="WAA11132.1"/>
    <property type="molecule type" value="Genomic_DNA"/>
</dbReference>
<dbReference type="KEGG" id="faf:OE104_07500"/>
<protein>
    <submittedName>
        <fullName evidence="1">Aspartyl-phosphate phosphatase Spo0E family protein</fullName>
    </submittedName>
</protein>
<gene>
    <name evidence="1" type="ORF">OE104_07500</name>
</gene>
<dbReference type="Pfam" id="PF09388">
    <property type="entry name" value="SpoOE-like"/>
    <property type="match status" value="1"/>
</dbReference>
<dbReference type="GO" id="GO:0046983">
    <property type="term" value="F:protein dimerization activity"/>
    <property type="evidence" value="ECO:0007669"/>
    <property type="project" value="InterPro"/>
</dbReference>